<evidence type="ECO:0000259" key="2">
    <source>
        <dbReference type="PROSITE" id="PS50110"/>
    </source>
</evidence>
<dbReference type="InterPro" id="IPR011006">
    <property type="entry name" value="CheY-like_superfamily"/>
</dbReference>
<keyword evidence="5" id="KW-1185">Reference proteome</keyword>
<dbReference type="RefSeq" id="WP_231742863.1">
    <property type="nucleotide sequence ID" value="NZ_CP151726.1"/>
</dbReference>
<dbReference type="SMART" id="SM01012">
    <property type="entry name" value="ANTAR"/>
    <property type="match status" value="1"/>
</dbReference>
<comment type="caution">
    <text evidence="4">The sequence shown here is derived from an EMBL/GenBank/DDBJ whole genome shotgun (WGS) entry which is preliminary data.</text>
</comment>
<dbReference type="AlphaFoldDB" id="A0A5C5ZP73"/>
<dbReference type="CDD" id="cd00156">
    <property type="entry name" value="REC"/>
    <property type="match status" value="1"/>
</dbReference>
<evidence type="ECO:0000313" key="4">
    <source>
        <dbReference type="EMBL" id="TWT89259.1"/>
    </source>
</evidence>
<feature type="modified residue" description="4-aspartylphosphate" evidence="1">
    <location>
        <position position="59"/>
    </location>
</feature>
<dbReference type="PANTHER" id="PTHR43367:SF1">
    <property type="entry name" value="TWO-COMPONENT RESPONSE REGULATOR-LIKE APRR6-RELATED"/>
    <property type="match status" value="1"/>
</dbReference>
<evidence type="ECO:0000313" key="5">
    <source>
        <dbReference type="Proteomes" id="UP000320176"/>
    </source>
</evidence>
<dbReference type="PANTHER" id="PTHR43367">
    <property type="match status" value="1"/>
</dbReference>
<dbReference type="PROSITE" id="PS50921">
    <property type="entry name" value="ANTAR"/>
    <property type="match status" value="1"/>
</dbReference>
<dbReference type="SUPFAM" id="SSF52172">
    <property type="entry name" value="CheY-like"/>
    <property type="match status" value="1"/>
</dbReference>
<sequence>MAVQGESLSVCIADDDQEMRERLKECLTGLGHHVVSASDSGAGLLQSCARHRPDFVVTDVVMSDMDGFSVVAKIYRQRPLPLIIVSKFDDQEFFQRASREHILAYLVKPIDKRNLAAAITIARARFDELYLLQREFQNLRQALEDRKMIERAKGVMMRDWGLTEQEAFTRLKLTARSGNQKMIDVARTILLASGACGTA</sequence>
<evidence type="ECO:0000259" key="3">
    <source>
        <dbReference type="PROSITE" id="PS50921"/>
    </source>
</evidence>
<dbReference type="PROSITE" id="PS50110">
    <property type="entry name" value="RESPONSE_REGULATORY"/>
    <property type="match status" value="1"/>
</dbReference>
<keyword evidence="1" id="KW-0597">Phosphoprotein</keyword>
<dbReference type="Gene3D" id="3.40.50.2300">
    <property type="match status" value="1"/>
</dbReference>
<accession>A0A5C5ZP73</accession>
<feature type="domain" description="Response regulatory" evidence="2">
    <location>
        <begin position="9"/>
        <end position="123"/>
    </location>
</feature>
<protein>
    <submittedName>
        <fullName evidence="4">Putative transcriptional regulatory protein pdtaR</fullName>
    </submittedName>
</protein>
<dbReference type="Pfam" id="PF03861">
    <property type="entry name" value="ANTAR"/>
    <property type="match status" value="1"/>
</dbReference>
<organism evidence="4 5">
    <name type="scientific">Stieleria varia</name>
    <dbReference type="NCBI Taxonomy" id="2528005"/>
    <lineage>
        <taxon>Bacteria</taxon>
        <taxon>Pseudomonadati</taxon>
        <taxon>Planctomycetota</taxon>
        <taxon>Planctomycetia</taxon>
        <taxon>Pirellulales</taxon>
        <taxon>Pirellulaceae</taxon>
        <taxon>Stieleria</taxon>
    </lineage>
</organism>
<dbReference type="InterPro" id="IPR008327">
    <property type="entry name" value="Sig_transdc_resp-reg_antiterm"/>
</dbReference>
<proteinExistence type="predicted"/>
<dbReference type="InterPro" id="IPR005561">
    <property type="entry name" value="ANTAR"/>
</dbReference>
<dbReference type="Pfam" id="PF00072">
    <property type="entry name" value="Response_reg"/>
    <property type="match status" value="1"/>
</dbReference>
<dbReference type="PIRSF" id="PIRSF036382">
    <property type="entry name" value="RR_antiterm"/>
    <property type="match status" value="1"/>
</dbReference>
<feature type="domain" description="ANTAR" evidence="3">
    <location>
        <begin position="129"/>
        <end position="190"/>
    </location>
</feature>
<dbReference type="Gene3D" id="1.10.10.10">
    <property type="entry name" value="Winged helix-like DNA-binding domain superfamily/Winged helix DNA-binding domain"/>
    <property type="match status" value="1"/>
</dbReference>
<dbReference type="EMBL" id="SJPN01000025">
    <property type="protein sequence ID" value="TWT89259.1"/>
    <property type="molecule type" value="Genomic_DNA"/>
</dbReference>
<dbReference type="Proteomes" id="UP000320176">
    <property type="component" value="Unassembled WGS sequence"/>
</dbReference>
<dbReference type="InterPro" id="IPR036388">
    <property type="entry name" value="WH-like_DNA-bd_sf"/>
</dbReference>
<name>A0A5C5ZP73_9BACT</name>
<dbReference type="GO" id="GO:0000160">
    <property type="term" value="P:phosphorelay signal transduction system"/>
    <property type="evidence" value="ECO:0007669"/>
    <property type="project" value="InterPro"/>
</dbReference>
<gene>
    <name evidence="4" type="primary">pdtaR</name>
    <name evidence="4" type="ORF">Pla52n_68560</name>
</gene>
<dbReference type="SMART" id="SM00448">
    <property type="entry name" value="REC"/>
    <property type="match status" value="1"/>
</dbReference>
<evidence type="ECO:0000256" key="1">
    <source>
        <dbReference type="PROSITE-ProRule" id="PRU00169"/>
    </source>
</evidence>
<reference evidence="4 5" key="1">
    <citation type="submission" date="2019-02" db="EMBL/GenBank/DDBJ databases">
        <title>Deep-cultivation of Planctomycetes and their phenomic and genomic characterization uncovers novel biology.</title>
        <authorList>
            <person name="Wiegand S."/>
            <person name="Jogler M."/>
            <person name="Boedeker C."/>
            <person name="Pinto D."/>
            <person name="Vollmers J."/>
            <person name="Rivas-Marin E."/>
            <person name="Kohn T."/>
            <person name="Peeters S.H."/>
            <person name="Heuer A."/>
            <person name="Rast P."/>
            <person name="Oberbeckmann S."/>
            <person name="Bunk B."/>
            <person name="Jeske O."/>
            <person name="Meyerdierks A."/>
            <person name="Storesund J.E."/>
            <person name="Kallscheuer N."/>
            <person name="Luecker S."/>
            <person name="Lage O.M."/>
            <person name="Pohl T."/>
            <person name="Merkel B.J."/>
            <person name="Hornburger P."/>
            <person name="Mueller R.-W."/>
            <person name="Bruemmer F."/>
            <person name="Labrenz M."/>
            <person name="Spormann A.M."/>
            <person name="Op Den Camp H."/>
            <person name="Overmann J."/>
            <person name="Amann R."/>
            <person name="Jetten M.S.M."/>
            <person name="Mascher T."/>
            <person name="Medema M.H."/>
            <person name="Devos D.P."/>
            <person name="Kaster A.-K."/>
            <person name="Ovreas L."/>
            <person name="Rohde M."/>
            <person name="Galperin M.Y."/>
            <person name="Jogler C."/>
        </authorList>
    </citation>
    <scope>NUCLEOTIDE SEQUENCE [LARGE SCALE GENOMIC DNA]</scope>
    <source>
        <strain evidence="4 5">Pla52n</strain>
    </source>
</reference>
<dbReference type="GO" id="GO:0003723">
    <property type="term" value="F:RNA binding"/>
    <property type="evidence" value="ECO:0007669"/>
    <property type="project" value="InterPro"/>
</dbReference>
<dbReference type="InterPro" id="IPR001789">
    <property type="entry name" value="Sig_transdc_resp-reg_receiver"/>
</dbReference>